<evidence type="ECO:0000313" key="1">
    <source>
        <dbReference type="EMBL" id="CEN38680.1"/>
    </source>
</evidence>
<protein>
    <recommendedName>
        <fullName evidence="3">Knr4/Smi1-like domain-containing protein</fullName>
    </recommendedName>
</protein>
<proteinExistence type="predicted"/>
<accession>A0A0B7HHH3</accession>
<sequence length="235" mass="28168">MKNNIYYIGEAHSVSEAEIYNVENLAKYSLPKDYKIFLADYGYGNLNELLLFEIPDENFIKNNFAQYLDLWEWNETLQQKALRSVMIAKTIDGDIILALNDENSPYLLLPRHSEYPKSFVSLWEIINWYKNEYHLKKLYFDSFYQNDWRFFQIEGEFSDLTLEKINILYKKFKKNYTIDMIFGEENYQPKCVLQNIGGWVYFNLDTGEIRIKFQKLFSSKANEIIKFLQQYASIK</sequence>
<dbReference type="EMBL" id="CDOG01000023">
    <property type="protein sequence ID" value="CEN38680.1"/>
    <property type="molecule type" value="Genomic_DNA"/>
</dbReference>
<dbReference type="AlphaFoldDB" id="A0A0B7HHH3"/>
<evidence type="ECO:0008006" key="3">
    <source>
        <dbReference type="Google" id="ProtNLM"/>
    </source>
</evidence>
<dbReference type="OrthoDB" id="1415632at2"/>
<dbReference type="RefSeq" id="WP_041996679.1">
    <property type="nucleotide sequence ID" value="NZ_CDOG01000023.1"/>
</dbReference>
<evidence type="ECO:0000313" key="2">
    <source>
        <dbReference type="Proteomes" id="UP000038083"/>
    </source>
</evidence>
<dbReference type="InterPro" id="IPR037883">
    <property type="entry name" value="Knr4/Smi1-like_sf"/>
</dbReference>
<reference evidence="1 2" key="1">
    <citation type="submission" date="2015-01" db="EMBL/GenBank/DDBJ databases">
        <authorList>
            <person name="Xiang T."/>
            <person name="Song Y."/>
            <person name="Huang L."/>
            <person name="Wang B."/>
            <person name="Wu P."/>
        </authorList>
    </citation>
    <scope>NUCLEOTIDE SEQUENCE [LARGE SCALE GENOMIC DNA]</scope>
    <source>
        <strain evidence="1 2">Ccy74</strain>
    </source>
</reference>
<dbReference type="SUPFAM" id="SSF160631">
    <property type="entry name" value="SMI1/KNR4-like"/>
    <property type="match status" value="1"/>
</dbReference>
<organism evidence="1 2">
    <name type="scientific">Capnocytophaga cynodegmi</name>
    <dbReference type="NCBI Taxonomy" id="28189"/>
    <lineage>
        <taxon>Bacteria</taxon>
        <taxon>Pseudomonadati</taxon>
        <taxon>Bacteroidota</taxon>
        <taxon>Flavobacteriia</taxon>
        <taxon>Flavobacteriales</taxon>
        <taxon>Flavobacteriaceae</taxon>
        <taxon>Capnocytophaga</taxon>
    </lineage>
</organism>
<gene>
    <name evidence="1" type="ORF">CCYN74_30234</name>
</gene>
<name>A0A0B7HHH3_9FLAO</name>
<dbReference type="Proteomes" id="UP000038083">
    <property type="component" value="Unassembled WGS sequence"/>
</dbReference>
<dbReference type="Gene3D" id="3.40.1580.10">
    <property type="entry name" value="SMI1/KNR4-like"/>
    <property type="match status" value="1"/>
</dbReference>
<dbReference type="Pfam" id="PF14568">
    <property type="entry name" value="SUKH_6"/>
    <property type="match status" value="1"/>
</dbReference>